<dbReference type="InterPro" id="IPR002110">
    <property type="entry name" value="Ankyrin_rpt"/>
</dbReference>
<feature type="repeat" description="ANK" evidence="3">
    <location>
        <begin position="1157"/>
        <end position="1189"/>
    </location>
</feature>
<dbReference type="Gene3D" id="3.40.50.300">
    <property type="entry name" value="P-loop containing nucleotide triphosphate hydrolases"/>
    <property type="match status" value="1"/>
</dbReference>
<name>A0A4U6XK23_9PEZI</name>
<dbReference type="STRING" id="1306861.A0A4U6XK23"/>
<proteinExistence type="predicted"/>
<keyword evidence="2 3" id="KW-0040">ANK repeat</keyword>
<evidence type="ECO:0000313" key="6">
    <source>
        <dbReference type="Proteomes" id="UP000310108"/>
    </source>
</evidence>
<feature type="repeat" description="ANK" evidence="3">
    <location>
        <begin position="950"/>
        <end position="982"/>
    </location>
</feature>
<feature type="repeat" description="ANK" evidence="3">
    <location>
        <begin position="1819"/>
        <end position="1847"/>
    </location>
</feature>
<feature type="repeat" description="ANK" evidence="3">
    <location>
        <begin position="1484"/>
        <end position="1516"/>
    </location>
</feature>
<dbReference type="EMBL" id="PJEX01000130">
    <property type="protein sequence ID" value="TKW54587.1"/>
    <property type="molecule type" value="Genomic_DNA"/>
</dbReference>
<dbReference type="SUPFAM" id="SSF48403">
    <property type="entry name" value="Ankyrin repeat"/>
    <property type="match status" value="4"/>
</dbReference>
<keyword evidence="6" id="KW-1185">Reference proteome</keyword>
<dbReference type="Pfam" id="PF12796">
    <property type="entry name" value="Ank_2"/>
    <property type="match status" value="9"/>
</dbReference>
<dbReference type="SUPFAM" id="SSF52540">
    <property type="entry name" value="P-loop containing nucleoside triphosphate hydrolases"/>
    <property type="match status" value="1"/>
</dbReference>
<feature type="repeat" description="ANK" evidence="3">
    <location>
        <begin position="1265"/>
        <end position="1297"/>
    </location>
</feature>
<organism evidence="5 6">
    <name type="scientific">Colletotrichum tanaceti</name>
    <dbReference type="NCBI Taxonomy" id="1306861"/>
    <lineage>
        <taxon>Eukaryota</taxon>
        <taxon>Fungi</taxon>
        <taxon>Dikarya</taxon>
        <taxon>Ascomycota</taxon>
        <taxon>Pezizomycotina</taxon>
        <taxon>Sordariomycetes</taxon>
        <taxon>Hypocreomycetidae</taxon>
        <taxon>Glomerellales</taxon>
        <taxon>Glomerellaceae</taxon>
        <taxon>Colletotrichum</taxon>
        <taxon>Colletotrichum destructivum species complex</taxon>
    </lineage>
</organism>
<dbReference type="Pfam" id="PF00023">
    <property type="entry name" value="Ank"/>
    <property type="match status" value="1"/>
</dbReference>
<feature type="repeat" description="ANK" evidence="3">
    <location>
        <begin position="1345"/>
        <end position="1377"/>
    </location>
</feature>
<feature type="repeat" description="ANK" evidence="3">
    <location>
        <begin position="1378"/>
        <end position="1410"/>
    </location>
</feature>
<dbReference type="PROSITE" id="PS50088">
    <property type="entry name" value="ANK_REPEAT"/>
    <property type="match status" value="23"/>
</dbReference>
<dbReference type="Pfam" id="PF24883">
    <property type="entry name" value="NPHP3_N"/>
    <property type="match status" value="1"/>
</dbReference>
<feature type="domain" description="NACHT" evidence="4">
    <location>
        <begin position="217"/>
        <end position="359"/>
    </location>
</feature>
<feature type="repeat" description="ANK" evidence="3">
    <location>
        <begin position="1416"/>
        <end position="1448"/>
    </location>
</feature>
<feature type="repeat" description="ANK" evidence="3">
    <location>
        <begin position="988"/>
        <end position="1020"/>
    </location>
</feature>
<feature type="repeat" description="ANK" evidence="3">
    <location>
        <begin position="808"/>
        <end position="840"/>
    </location>
</feature>
<sequence>MADPLSTAGTAVGIASLGIQVTQALFKYYNDVKDQPSDTSRTLKKLERLLHFLRRLESHMSSKDRNEELADEVQDNVRECDECIKELKNILDNFGQTPDGSFRAAVRATGRRLAYPFRLSTLQKLDEDVDDAVSSLSRALALLQQDTVDHIENDVEDIKAVLAAVSARIVSAEIRDWLKAPDATVNFNDACTKKHPGTGLWFVKGDVFNTWIKQRQSFLWLKGFAGCGKTVLSSTAIQHARRHQRSDPHVGLCFFYFTFNDETKQDESAMLRALVLQLSNQLKHTPHCLKDLHESHKKSTPPATGLLECLRQIVRMFGDVYIILDALDESPDPKFRRSMLGTLKRMRAWPELHLLVTSRDLPDIGESLKATQEHTIAMANENVDADIAVFITERLRYDEELQKLKKYHARIEQVLTEKAQGVFRWVECQFLELRHCPKSPRFIEQRLTSLPRTLDETYERMLQNIPPESQEPAQQMLSILCCATRPLTVPELIDVLAVDAIGPLKTGNTPIFDIERRVEDMDDLRQICPGFTEVVIDHSTKAATIRIAHFSVQEYLESERIAQHKNAAPYRVQIANAHALMASICLAFLLEEDLENLHVNEIREEYPFVDYAAQHWPHHFHKSTQREKLDRQAIELFTNGRGSLTTSIKVWNLDQYNGDIPGGQLPTELYYASFLGLSSVIDALFSESRDPPGLQSSAAFDMLNARCGYHGTPLQAAATRGHHDVVKALLEKGARPNVNFFISSPSHSGYGTPLMAAAGEGHKNVVELLLNHGVNINAKTRFETAIRTAAGKGNYKIVELLLERGSHLDENALIAAAGSGSKETVKVLLHAGASINALYSDYGKTETALTVAIEKGDEEVAELLLRNGAQLSISRSGGKVREALDLDRTHEPIDSGVVRLLVQYFIAAGNEQPDIEGRFPTYLEAAAEIGDERLVRSLLGMEIKPRNFERWGTALLQASSRGYQTIVEMLLDRGVDVNIRIERETRMLGGTPLQVASRAGLEDMVDLVLRRGGNPNAPGVGERIGTALQEASSEGHVGTVKLLLANGATPDDVEAGKALRLASGYGHAQIVTLLIESGAPVNELDSDDPWDELAINEAAAGGHIDIIKILLDNGADLHLQGEDYGSPLHAAAENGHENAVRMLLENGADVHCVYGEKEPTALAAASARGHVDVVKTLLERGAGMDDQNSGARLLDALSAAIPTSNFRAKSKEVVRLLLDKVTRPIITPKICFEKHHEMLNTAARNGCKSVVSWLLETSGPASAEELSEALVEASRHGHTEIVQLLLDHGAGANGRSKHGELPLFHAAKSGSKRTVQLLLRAGAQVNRSVGSFNNGYGKGAITADELSEALEKASRFGYTEIVQLLLDLGADANSHSKDGRLPLRSATERGSKHTVQLLLRAGAQVNAQSRHDHDDYGDTAIFAAAERGHTRILRLFLRNGGDPNLRSKPSENGFALHAATRFGHKEAVLLLLDNGANINAQTEKSGTALLIASALGRRDLVQLLLQRGADVNITCEGLGTALQAACAEGQGGHGDLAELLVRNGADINARAGKYGTAVIAASANGHLEVVEFLIREGADVNIDGGVGFRTAFGSALSKGHMDIAELLIETGCNILFALQSSLEWGCRSMAERLLPLVVDDVNSQTPDDPSTLHTLAVAGFFEISRRRLETCEDSDKDQTSHETPLQLAISEGRRDLVELILQYGADVNKGPRTPLQIASSLGDELTVMALLRHGADSSVYQGGYYWPALLCALFEGHTKVATLLLNQGLDIRSDYGKRGTALQMAACVGNVPAAQYLIQHGSDVNASQDQWSESRFGPALYEAVLKGHADMAGLLLDQGADANIRYREYRSVFSAALKAGHEDVIRLLTERGLAHDI</sequence>
<dbReference type="OrthoDB" id="194358at2759"/>
<dbReference type="Pfam" id="PF22939">
    <property type="entry name" value="WHD_GPIID"/>
    <property type="match status" value="1"/>
</dbReference>
<evidence type="ECO:0000256" key="2">
    <source>
        <dbReference type="ARBA" id="ARBA00023043"/>
    </source>
</evidence>
<dbReference type="Proteomes" id="UP000310108">
    <property type="component" value="Unassembled WGS sequence"/>
</dbReference>
<feature type="repeat" description="ANK" evidence="3">
    <location>
        <begin position="1090"/>
        <end position="1122"/>
    </location>
</feature>
<feature type="repeat" description="ANK" evidence="3">
    <location>
        <begin position="1710"/>
        <end position="1742"/>
    </location>
</feature>
<dbReference type="PANTHER" id="PTHR24198">
    <property type="entry name" value="ANKYRIN REPEAT AND PROTEIN KINASE DOMAIN-CONTAINING PROTEIN"/>
    <property type="match status" value="1"/>
</dbReference>
<dbReference type="InterPro" id="IPR054471">
    <property type="entry name" value="GPIID_WHD"/>
</dbReference>
<dbReference type="InterPro" id="IPR036770">
    <property type="entry name" value="Ankyrin_rpt-contain_sf"/>
</dbReference>
<keyword evidence="1" id="KW-0677">Repeat</keyword>
<feature type="repeat" description="ANK" evidence="3">
    <location>
        <begin position="844"/>
        <end position="876"/>
    </location>
</feature>
<protein>
    <submittedName>
        <fullName evidence="5">Ankyrin-2</fullName>
    </submittedName>
</protein>
<feature type="repeat" description="ANK" evidence="3">
    <location>
        <begin position="781"/>
        <end position="813"/>
    </location>
</feature>
<dbReference type="SMART" id="SM00248">
    <property type="entry name" value="ANK"/>
    <property type="match status" value="29"/>
</dbReference>
<feature type="repeat" description="ANK" evidence="3">
    <location>
        <begin position="709"/>
        <end position="738"/>
    </location>
</feature>
<evidence type="ECO:0000256" key="1">
    <source>
        <dbReference type="ARBA" id="ARBA00022737"/>
    </source>
</evidence>
<evidence type="ECO:0000313" key="5">
    <source>
        <dbReference type="EMBL" id="TKW54587.1"/>
    </source>
</evidence>
<dbReference type="PROSITE" id="PS50837">
    <property type="entry name" value="NACHT"/>
    <property type="match status" value="1"/>
</dbReference>
<feature type="repeat" description="ANK" evidence="3">
    <location>
        <begin position="1553"/>
        <end position="1585"/>
    </location>
</feature>
<feature type="repeat" description="ANK" evidence="3">
    <location>
        <begin position="1777"/>
        <end position="1809"/>
    </location>
</feature>
<feature type="repeat" description="ANK" evidence="3">
    <location>
        <begin position="1123"/>
        <end position="1151"/>
    </location>
</feature>
<accession>A0A4U6XK23</accession>
<evidence type="ECO:0000256" key="3">
    <source>
        <dbReference type="PROSITE-ProRule" id="PRU00023"/>
    </source>
</evidence>
<feature type="repeat" description="ANK" evidence="3">
    <location>
        <begin position="1451"/>
        <end position="1483"/>
    </location>
</feature>
<gene>
    <name evidence="5" type="primary">ANK2</name>
    <name evidence="5" type="ORF">CTA1_8972</name>
</gene>
<feature type="repeat" description="ANK" evidence="3">
    <location>
        <begin position="1298"/>
        <end position="1326"/>
    </location>
</feature>
<feature type="repeat" description="ANK" evidence="3">
    <location>
        <begin position="1054"/>
        <end position="1086"/>
    </location>
</feature>
<dbReference type="InterPro" id="IPR056884">
    <property type="entry name" value="NPHP3-like_N"/>
</dbReference>
<reference evidence="5 6" key="1">
    <citation type="journal article" date="2019" name="PLoS ONE">
        <title>Comparative genome analysis indicates high evolutionary potential of pathogenicity genes in Colletotrichum tanaceti.</title>
        <authorList>
            <person name="Lelwala R.V."/>
            <person name="Korhonen P.K."/>
            <person name="Young N.D."/>
            <person name="Scott J.B."/>
            <person name="Ades P.A."/>
            <person name="Gasser R.B."/>
            <person name="Taylor P.W.J."/>
        </authorList>
    </citation>
    <scope>NUCLEOTIDE SEQUENCE [LARGE SCALE GENOMIC DNA]</scope>
    <source>
        <strain evidence="5">BRIP57314</strain>
    </source>
</reference>
<dbReference type="Gene3D" id="1.25.40.20">
    <property type="entry name" value="Ankyrin repeat-containing domain"/>
    <property type="match status" value="5"/>
</dbReference>
<comment type="caution">
    <text evidence="5">The sequence shown here is derived from an EMBL/GenBank/DDBJ whole genome shotgun (WGS) entry which is preliminary data.</text>
</comment>
<feature type="repeat" description="ANK" evidence="3">
    <location>
        <begin position="1680"/>
        <end position="1712"/>
    </location>
</feature>
<dbReference type="PROSITE" id="PS50297">
    <property type="entry name" value="ANK_REP_REGION"/>
    <property type="match status" value="17"/>
</dbReference>
<dbReference type="PRINTS" id="PR01415">
    <property type="entry name" value="ANKYRIN"/>
</dbReference>
<feature type="repeat" description="ANK" evidence="3">
    <location>
        <begin position="752"/>
        <end position="781"/>
    </location>
</feature>
<evidence type="ECO:0000259" key="4">
    <source>
        <dbReference type="PROSITE" id="PS50837"/>
    </source>
</evidence>
<dbReference type="InterPro" id="IPR027417">
    <property type="entry name" value="P-loop_NTPase"/>
</dbReference>
<dbReference type="PANTHER" id="PTHR24198:SF165">
    <property type="entry name" value="ANKYRIN REPEAT-CONTAINING PROTEIN-RELATED"/>
    <property type="match status" value="1"/>
</dbReference>
<dbReference type="InterPro" id="IPR007111">
    <property type="entry name" value="NACHT_NTPase"/>
</dbReference>